<dbReference type="SUPFAM" id="SSF51445">
    <property type="entry name" value="(Trans)glycosidases"/>
    <property type="match status" value="1"/>
</dbReference>
<proteinExistence type="inferred from homology"/>
<evidence type="ECO:0000313" key="3">
    <source>
        <dbReference type="EMBL" id="MBB5264825.1"/>
    </source>
</evidence>
<dbReference type="AlphaFoldDB" id="A0A7W8HAS9"/>
<dbReference type="PANTHER" id="PTHR34135:SF2">
    <property type="entry name" value="LYSOZYME"/>
    <property type="match status" value="1"/>
</dbReference>
<keyword evidence="4" id="KW-1185">Reference proteome</keyword>
<dbReference type="PANTHER" id="PTHR34135">
    <property type="entry name" value="LYSOZYME"/>
    <property type="match status" value="1"/>
</dbReference>
<dbReference type="GO" id="GO:0009253">
    <property type="term" value="P:peptidoglycan catabolic process"/>
    <property type="evidence" value="ECO:0007669"/>
    <property type="project" value="InterPro"/>
</dbReference>
<dbReference type="Gene3D" id="1.10.3130.20">
    <property type="entry name" value="Phycobilisome linker domain"/>
    <property type="match status" value="2"/>
</dbReference>
<dbReference type="Gene3D" id="3.20.20.80">
    <property type="entry name" value="Glycosidases"/>
    <property type="match status" value="1"/>
</dbReference>
<comment type="similarity">
    <text evidence="1">Belongs to the glycosyl hydrolase 25 family.</text>
</comment>
<dbReference type="InterPro" id="IPR038255">
    <property type="entry name" value="PBS_linker_sf"/>
</dbReference>
<dbReference type="GO" id="GO:0016998">
    <property type="term" value="P:cell wall macromolecule catabolic process"/>
    <property type="evidence" value="ECO:0007669"/>
    <property type="project" value="InterPro"/>
</dbReference>
<dbReference type="Proteomes" id="UP000543642">
    <property type="component" value="Unassembled WGS sequence"/>
</dbReference>
<feature type="domain" description="DUF4214" evidence="2">
    <location>
        <begin position="318"/>
        <end position="381"/>
    </location>
</feature>
<dbReference type="PROSITE" id="PS51904">
    <property type="entry name" value="GLYCOSYL_HYDROL_F25_2"/>
    <property type="match status" value="1"/>
</dbReference>
<accession>A0A7W8HAS9</accession>
<dbReference type="EMBL" id="JACHFW010000007">
    <property type="protein sequence ID" value="MBB5264825.1"/>
    <property type="molecule type" value="Genomic_DNA"/>
</dbReference>
<dbReference type="InterPro" id="IPR002053">
    <property type="entry name" value="Glyco_hydro_25"/>
</dbReference>
<comment type="caution">
    <text evidence="3">The sequence shown here is derived from an EMBL/GenBank/DDBJ whole genome shotgun (WGS) entry which is preliminary data.</text>
</comment>
<gene>
    <name evidence="3" type="ORF">HNP82_001964</name>
</gene>
<dbReference type="InterPro" id="IPR025282">
    <property type="entry name" value="DUF4214"/>
</dbReference>
<dbReference type="Pfam" id="PF13946">
    <property type="entry name" value="DUF4214"/>
    <property type="match status" value="2"/>
</dbReference>
<feature type="domain" description="DUF4214" evidence="2">
    <location>
        <begin position="446"/>
        <end position="510"/>
    </location>
</feature>
<evidence type="ECO:0000259" key="2">
    <source>
        <dbReference type="Pfam" id="PF13946"/>
    </source>
</evidence>
<organism evidence="3 4">
    <name type="scientific">Catenibacillus scindens</name>
    <dbReference type="NCBI Taxonomy" id="673271"/>
    <lineage>
        <taxon>Bacteria</taxon>
        <taxon>Bacillati</taxon>
        <taxon>Bacillota</taxon>
        <taxon>Clostridia</taxon>
        <taxon>Lachnospirales</taxon>
        <taxon>Lachnospiraceae</taxon>
        <taxon>Catenibacillus</taxon>
    </lineage>
</organism>
<sequence length="516" mass="58940">MAENQIVNDDPEADRSYRQNAVYDSMIMPFSAVQDQEVTAYGIDVSQWNGDIDWEKVAADGVDFAIIRVAYRGYGTGKIVMDEKAIENLEGATEAGIGVGAYFFSTALTEEEAVEEAQYLINVLKDYNITYPVAYDCEGYEDEDYRNHELTKTQRTDNAIAFLKTISDAGYNATMYGSQFYLQDDWDEDYDSEWTWETSRINSLYNTWVAQYFYYQEVGQEYPSYESIEGRNTTYDGDYMMWQFTSQGVIDGISGYTDLNLYYGEVPSDEEEELTGVPGFVSRLYTIVLDRKYDAAGLQEWVDVLVSGETTGAEVVRDFILSPEFTDKNVSDEEYIEILYNTCMDRKSDAAGKAAWLERLNQGFSRLYVLRGFIESDEFTGICEDFGIVRGNIPLSENRDQNDGVTRYVSRCYEIFLDRKPDVEGLNDWTGLILADRSYAAQLPDGFIGSDEFVNKNLSNEEFVRICYRAILDRNPDQDGLNAWVRRLEAGDSRREVLAGFTDSDEFKELLADYGL</sequence>
<evidence type="ECO:0000256" key="1">
    <source>
        <dbReference type="ARBA" id="ARBA00010646"/>
    </source>
</evidence>
<dbReference type="CDD" id="cd06414">
    <property type="entry name" value="GH25_LytC-like"/>
    <property type="match status" value="1"/>
</dbReference>
<reference evidence="3 4" key="1">
    <citation type="submission" date="2020-08" db="EMBL/GenBank/DDBJ databases">
        <title>Genomic Encyclopedia of Type Strains, Phase IV (KMG-IV): sequencing the most valuable type-strain genomes for metagenomic binning, comparative biology and taxonomic classification.</title>
        <authorList>
            <person name="Goeker M."/>
        </authorList>
    </citation>
    <scope>NUCLEOTIDE SEQUENCE [LARGE SCALE GENOMIC DNA]</scope>
    <source>
        <strain evidence="3 4">DSM 106146</strain>
    </source>
</reference>
<dbReference type="GO" id="GO:0016052">
    <property type="term" value="P:carbohydrate catabolic process"/>
    <property type="evidence" value="ECO:0007669"/>
    <property type="project" value="TreeGrafter"/>
</dbReference>
<dbReference type="InterPro" id="IPR017853">
    <property type="entry name" value="GH"/>
</dbReference>
<evidence type="ECO:0000313" key="4">
    <source>
        <dbReference type="Proteomes" id="UP000543642"/>
    </source>
</evidence>
<dbReference type="GO" id="GO:0003796">
    <property type="term" value="F:lysozyme activity"/>
    <property type="evidence" value="ECO:0007669"/>
    <property type="project" value="InterPro"/>
</dbReference>
<dbReference type="Pfam" id="PF01183">
    <property type="entry name" value="Glyco_hydro_25"/>
    <property type="match status" value="1"/>
</dbReference>
<name>A0A7W8HAS9_9FIRM</name>
<protein>
    <submittedName>
        <fullName evidence="3">GH25 family lysozyme M1 (1,4-beta-N-acetylmuramidase)</fullName>
    </submittedName>
</protein>